<proteinExistence type="predicted"/>
<organism evidence="4 6">
    <name type="scientific">Cercospora beticola</name>
    <name type="common">Sugarbeet leaf spot fungus</name>
    <dbReference type="NCBI Taxonomy" id="122368"/>
    <lineage>
        <taxon>Eukaryota</taxon>
        <taxon>Fungi</taxon>
        <taxon>Dikarya</taxon>
        <taxon>Ascomycota</taxon>
        <taxon>Pezizomycotina</taxon>
        <taxon>Dothideomycetes</taxon>
        <taxon>Dothideomycetidae</taxon>
        <taxon>Mycosphaerellales</taxon>
        <taxon>Mycosphaerellaceae</taxon>
        <taxon>Cercospora</taxon>
    </lineage>
</organism>
<dbReference type="CDD" id="cd16448">
    <property type="entry name" value="RING-H2"/>
    <property type="match status" value="1"/>
</dbReference>
<evidence type="ECO:0000256" key="1">
    <source>
        <dbReference type="PROSITE-ProRule" id="PRU00175"/>
    </source>
</evidence>
<reference evidence="4 6" key="1">
    <citation type="submission" date="2015-10" db="EMBL/GenBank/DDBJ databases">
        <title>The cercosporin biosynthetic gene cluster was horizontally transferred to several fungal lineages and shown to be expanded in Cercospora beticola based on microsynteny with recipient genomes.</title>
        <authorList>
            <person name="De Jonge R."/>
            <person name="Ebert M.K."/>
            <person name="Suttle J.C."/>
            <person name="Jurick Ii W.M."/>
            <person name="Secor G.A."/>
            <person name="Thomma B.P."/>
            <person name="Van De Peer Y."/>
            <person name="Bolton M.D."/>
        </authorList>
    </citation>
    <scope>NUCLEOTIDE SEQUENCE [LARGE SCALE GENOMIC DNA]</scope>
    <source>
        <strain evidence="4 6">09-40</strain>
    </source>
</reference>
<dbReference type="Gene3D" id="3.30.40.10">
    <property type="entry name" value="Zinc/RING finger domain, C3HC4 (zinc finger)"/>
    <property type="match status" value="1"/>
</dbReference>
<evidence type="ECO:0000313" key="4">
    <source>
        <dbReference type="EMBL" id="PIA80868.1"/>
    </source>
</evidence>
<dbReference type="OrthoDB" id="687730at2759"/>
<protein>
    <recommendedName>
        <fullName evidence="3">RING-type domain-containing protein</fullName>
    </recommendedName>
</protein>
<dbReference type="Proteomes" id="UP001302367">
    <property type="component" value="Chromosome 10"/>
</dbReference>
<dbReference type="AlphaFoldDB" id="A0A2G5GKS3"/>
<dbReference type="SUPFAM" id="SSF57850">
    <property type="entry name" value="RING/U-box"/>
    <property type="match status" value="1"/>
</dbReference>
<feature type="domain" description="RING-type" evidence="3">
    <location>
        <begin position="81"/>
        <end position="154"/>
    </location>
</feature>
<evidence type="ECO:0000313" key="6">
    <source>
        <dbReference type="Proteomes" id="UP000230605"/>
    </source>
</evidence>
<dbReference type="InterPro" id="IPR013083">
    <property type="entry name" value="Znf_RING/FYVE/PHD"/>
</dbReference>
<feature type="region of interest" description="Disordered" evidence="2">
    <location>
        <begin position="45"/>
        <end position="70"/>
    </location>
</feature>
<accession>A0A2G5GKS3</accession>
<sequence length="195" mass="22020">MTPAATNVNYRNDFPGMNPRRVYIDLTGDEPVECDPFDLDHRSKNHNQRCDSLDHPSSSATTEPTNDSEHHTHYTNDWGICAICQELLANSGTCTTDGITLTTFRTKCKHAFHTQCFTQHIVETDVRVTAATVGHSSILTNRRHVVVVRCPLCREIEVEFLRSEVGRQIWDAVAKAMEDEVTDLFEPETERTTGT</sequence>
<evidence type="ECO:0000256" key="2">
    <source>
        <dbReference type="SAM" id="MobiDB-lite"/>
    </source>
</evidence>
<keyword evidence="1" id="KW-0479">Metal-binding</keyword>
<dbReference type="EMBL" id="LKMD01000238">
    <property type="protein sequence ID" value="PIA80868.1"/>
    <property type="molecule type" value="Genomic_DNA"/>
</dbReference>
<keyword evidence="1" id="KW-0863">Zinc-finger</keyword>
<dbReference type="GO" id="GO:0008270">
    <property type="term" value="F:zinc ion binding"/>
    <property type="evidence" value="ECO:0007669"/>
    <property type="project" value="UniProtKB-KW"/>
</dbReference>
<feature type="compositionally biased region" description="Polar residues" evidence="2">
    <location>
        <begin position="55"/>
        <end position="65"/>
    </location>
</feature>
<evidence type="ECO:0000313" key="5">
    <source>
        <dbReference type="EMBL" id="WPB08526.1"/>
    </source>
</evidence>
<feature type="compositionally biased region" description="Basic and acidic residues" evidence="2">
    <location>
        <begin position="45"/>
        <end position="54"/>
    </location>
</feature>
<keyword evidence="1" id="KW-0862">Zinc</keyword>
<dbReference type="PROSITE" id="PS50089">
    <property type="entry name" value="ZF_RING_2"/>
    <property type="match status" value="1"/>
</dbReference>
<dbReference type="EMBL" id="CP134193">
    <property type="protein sequence ID" value="WPB08526.1"/>
    <property type="molecule type" value="Genomic_DNA"/>
</dbReference>
<keyword evidence="7" id="KW-1185">Reference proteome</keyword>
<evidence type="ECO:0000259" key="3">
    <source>
        <dbReference type="PROSITE" id="PS50089"/>
    </source>
</evidence>
<dbReference type="Proteomes" id="UP000230605">
    <property type="component" value="Unassembled WGS sequence"/>
</dbReference>
<name>A0A2G5GKS3_CERBT</name>
<evidence type="ECO:0000313" key="7">
    <source>
        <dbReference type="Proteomes" id="UP001302367"/>
    </source>
</evidence>
<dbReference type="InterPro" id="IPR001841">
    <property type="entry name" value="Znf_RING"/>
</dbReference>
<dbReference type="SMART" id="SM00184">
    <property type="entry name" value="RING"/>
    <property type="match status" value="1"/>
</dbReference>
<gene>
    <name evidence="4" type="ORF">CB0940_12225</name>
    <name evidence="5" type="ORF">RHO25_013192</name>
</gene>
<reference evidence="5 7" key="2">
    <citation type="submission" date="2023-09" db="EMBL/GenBank/DDBJ databases">
        <title>Complete-Gapless Cercospora beticola genome.</title>
        <authorList>
            <person name="Wyatt N.A."/>
            <person name="Spanner R.E."/>
            <person name="Bolton M.D."/>
        </authorList>
    </citation>
    <scope>NUCLEOTIDE SEQUENCE [LARGE SCALE GENOMIC DNA]</scope>
    <source>
        <strain evidence="5">Cb09-40</strain>
    </source>
</reference>